<feature type="disulfide bond" evidence="12">
    <location>
        <begin position="722"/>
        <end position="737"/>
    </location>
</feature>
<dbReference type="InterPro" id="IPR002172">
    <property type="entry name" value="LDrepeatLR_classA_rpt"/>
</dbReference>
<evidence type="ECO:0000313" key="17">
    <source>
        <dbReference type="Proteomes" id="UP000887568"/>
    </source>
</evidence>
<keyword evidence="6 13" id="KW-1133">Transmembrane helix</keyword>
<keyword evidence="3" id="KW-0433">Leucine-rich repeat</keyword>
<dbReference type="InterPro" id="IPR000859">
    <property type="entry name" value="CUB_dom"/>
</dbReference>
<comment type="subcellular location">
    <subcellularLocation>
        <location evidence="1">Cell membrane</location>
        <topology evidence="1">Multi-pass membrane protein</topology>
    </subcellularLocation>
</comment>
<dbReference type="InterPro" id="IPR035914">
    <property type="entry name" value="Sperma_CUB_dom_sf"/>
</dbReference>
<dbReference type="CDD" id="cd00041">
    <property type="entry name" value="CUB"/>
    <property type="match status" value="2"/>
</dbReference>
<feature type="transmembrane region" description="Helical" evidence="13">
    <location>
        <begin position="1579"/>
        <end position="1602"/>
    </location>
</feature>
<feature type="domain" description="G-protein coupled receptors family 1 profile" evidence="15">
    <location>
        <begin position="1311"/>
        <end position="1599"/>
    </location>
</feature>
<dbReference type="Pfam" id="PF13855">
    <property type="entry name" value="LRR_8"/>
    <property type="match status" value="1"/>
</dbReference>
<evidence type="ECO:0000256" key="10">
    <source>
        <dbReference type="ARBA" id="ARBA00023170"/>
    </source>
</evidence>
<evidence type="ECO:0000256" key="2">
    <source>
        <dbReference type="ARBA" id="ARBA00022475"/>
    </source>
</evidence>
<feature type="domain" description="CUB" evidence="14">
    <location>
        <begin position="740"/>
        <end position="852"/>
    </location>
</feature>
<dbReference type="GO" id="GO:0005886">
    <property type="term" value="C:plasma membrane"/>
    <property type="evidence" value="ECO:0007669"/>
    <property type="project" value="UniProtKB-SubCell"/>
</dbReference>
<feature type="disulfide bond" evidence="12">
    <location>
        <begin position="684"/>
        <end position="699"/>
    </location>
</feature>
<sequence length="1643" mass="181692">MAQGLFVLVVESQIVYDCHDVSLTEANQKVSISTHGWNSTDIDSGPSILTFFCWNLTTQNERQFRATCQYQLTEPDSYFFSLYLNFGNIFSSFDWFPREFEATGPQLTISVALADPFASMACRIQSVPDTGDSLCGPGNINLTDEYLLNISEPANRLFKECVWLVTSDPDKTIFIDVLRLDLHHYSQRLAFGRGHDPTNDSSQFLAIDSTIYQPIIGTTFFLTGETRLWITFSSSLHDDNGNDPATQELLLRAENYTGEVHCRSGQILCRKDSKCLPLHTFCDGKKHCSDFVDEAGTCDRCGISDISLRFGQPITILADFEGFPASDDYYAWDIDYTGHFAIYPGESETIPNDTSSGDVIVSNYTGVDSQLECVWMLTEPQGTRIKVRVAEFEGPGLIIKLGNGLDPSGVPGVVLDASDGFIPLPLEVPSIDSGVWITLEESYKGSFRFSFKLRLVFTTYNITECDEGHYPCPSGLDCLDNVSHICDGHKECPAYGDELGCDECRRWEFKCALTKACVPGYKLCDGNADCEDHSDEVMCGFCGNETVNLSQNETYVLRHDDSDVACLWVFIAAPGRKVQATIRHLDRACKLTFGRGYDSTSPVRQEIIREINVNNYYQYTTNSYPRSITANVSIMWIDIDCGYYYAPTGDVLQVDVRQYTSVDCSSGEYTCPSGLSCIQENALCDGRADCPEYLDEIGCGNCSTSEFSCRSGQDCVSVDSLCNGLNDCPDFSDEFECAPCGDSYIDASSRASTVLISPGWPGREYPRDSQCLWLIVAEVGYRVTLSFLEFFLEESYDYLYCGDGDRFQDSFLTVTGSRFPLSVSSTNNTMFVKFTSDYSVQKSGFQLQFEQKLAPTVSCGEGQIACKADHLICVRNDSSEQGLQLCSQGSCGSRVVYIFGDYADLNSPEYPNPYPSDIACQWEARSKVILVSIMEFSTEPSRDVVRFQGSTLHGGETVAFVLDGSTKVRTIAFNSTSVSISFSTDSTVEDSGFRLRLFKNFSASVNTSCPDPDLFDCGDGSCLSPNAKCDGFKDCQTNGLDELNCEDITCPEFYHCQDSLECIHWPLVCDGTPDCPHQDDETNSQCDQRCPSGCLCDVHEGTVHVNCKHGWNDSTLANLVKRTGHLQLSGANASTLDKGLFKDFSYLKSLLLNNNNMHTIQPGTFFGLTNLTFLDISNNSITSIDANCFLELHSLDVIIATAIPLQVIQEKAFDGLKKVRIMVLIKGSASNDTADATVNVMDGALTDLLSLEKLYVDDYRLCCEFVSSIGFDVSNCITTELQPPLNLCGSLMRNTLLRVAMWVLGLSALIGNAVVIVWRCCQGKEKGGKKTHSFLVLNLAVSDLMMGVYMLMIAVADIYFGEKYSRVANQWRASPVCKIAGVLSVLSSEASVFFVTLISLDSFFCIVFPFSRIRLREKSATITVLVLWMASVGLSIGPTVFVGSDSEIYGLSDVCIGLPLLTKPTSYEIEESDITNPVGTDTIQVPVGKGKQPAWIYSIILFLGVNLLCFLVVLCCYVAIFVKVKRTVSRVRKTAHRDQEIKMAVKMALIVGTDFACWMPVIIMGILSQTGAVDISPDMYAWIVVFILPINSSLNPYMYTFYTVAASRRLAKSTESQKTRFTTEMKTKSLETLHSTISDTKSS</sequence>
<reference evidence="16" key="1">
    <citation type="submission" date="2022-11" db="UniProtKB">
        <authorList>
            <consortium name="EnsemblMetazoa"/>
        </authorList>
    </citation>
    <scope>IDENTIFICATION</scope>
</reference>
<dbReference type="SUPFAM" id="SSF57424">
    <property type="entry name" value="LDL receptor-like module"/>
    <property type="match status" value="5"/>
</dbReference>
<keyword evidence="7" id="KW-0297">G-protein coupled receptor</keyword>
<dbReference type="Gene3D" id="4.10.400.10">
    <property type="entry name" value="Low-density Lipoprotein Receptor"/>
    <property type="match status" value="5"/>
</dbReference>
<dbReference type="Gene3D" id="1.20.1070.10">
    <property type="entry name" value="Rhodopsin 7-helix transmembrane proteins"/>
    <property type="match status" value="1"/>
</dbReference>
<dbReference type="OrthoDB" id="6076617at2759"/>
<evidence type="ECO:0000256" key="9">
    <source>
        <dbReference type="ARBA" id="ARBA00023157"/>
    </source>
</evidence>
<dbReference type="Pfam" id="PF00001">
    <property type="entry name" value="7tm_1"/>
    <property type="match status" value="1"/>
</dbReference>
<dbReference type="GO" id="GO:0009755">
    <property type="term" value="P:hormone-mediated signaling pathway"/>
    <property type="evidence" value="ECO:0007669"/>
    <property type="project" value="TreeGrafter"/>
</dbReference>
<accession>A0A913ZNU8</accession>
<dbReference type="SMART" id="SM00042">
    <property type="entry name" value="CUB"/>
    <property type="match status" value="2"/>
</dbReference>
<feature type="disulfide bond" evidence="12">
    <location>
        <begin position="486"/>
        <end position="501"/>
    </location>
</feature>
<dbReference type="GO" id="GO:0007189">
    <property type="term" value="P:adenylate cyclase-activating G protein-coupled receptor signaling pathway"/>
    <property type="evidence" value="ECO:0007669"/>
    <property type="project" value="TreeGrafter"/>
</dbReference>
<keyword evidence="8 13" id="KW-0472">Membrane</keyword>
<feature type="disulfide bond" evidence="12">
    <location>
        <begin position="524"/>
        <end position="539"/>
    </location>
</feature>
<feature type="transmembrane region" description="Helical" evidence="13">
    <location>
        <begin position="1495"/>
        <end position="1522"/>
    </location>
</feature>
<dbReference type="PRINTS" id="PR00237">
    <property type="entry name" value="GPCRRHODOPSN"/>
</dbReference>
<dbReference type="CDD" id="cd00112">
    <property type="entry name" value="LDLa"/>
    <property type="match status" value="6"/>
</dbReference>
<feature type="transmembrane region" description="Helical" evidence="13">
    <location>
        <begin position="1543"/>
        <end position="1567"/>
    </location>
</feature>
<dbReference type="PROSITE" id="PS50262">
    <property type="entry name" value="G_PROTEIN_RECEP_F1_2"/>
    <property type="match status" value="1"/>
</dbReference>
<evidence type="ECO:0000256" key="1">
    <source>
        <dbReference type="ARBA" id="ARBA00004651"/>
    </source>
</evidence>
<dbReference type="PROSITE" id="PS01180">
    <property type="entry name" value="CUB"/>
    <property type="match status" value="2"/>
</dbReference>
<dbReference type="GeneID" id="119725387"/>
<dbReference type="InterPro" id="IPR001611">
    <property type="entry name" value="Leu-rich_rpt"/>
</dbReference>
<evidence type="ECO:0000256" key="3">
    <source>
        <dbReference type="ARBA" id="ARBA00022614"/>
    </source>
</evidence>
<feature type="transmembrane region" description="Helical" evidence="13">
    <location>
        <begin position="1299"/>
        <end position="1321"/>
    </location>
</feature>
<dbReference type="Pfam" id="PF00057">
    <property type="entry name" value="Ldl_recept_a"/>
    <property type="match status" value="3"/>
</dbReference>
<evidence type="ECO:0000256" key="7">
    <source>
        <dbReference type="ARBA" id="ARBA00023040"/>
    </source>
</evidence>
<dbReference type="Pfam" id="PF00431">
    <property type="entry name" value="CUB"/>
    <property type="match status" value="2"/>
</dbReference>
<keyword evidence="10" id="KW-0675">Receptor</keyword>
<dbReference type="GO" id="GO:0008528">
    <property type="term" value="F:G protein-coupled peptide receptor activity"/>
    <property type="evidence" value="ECO:0007669"/>
    <property type="project" value="TreeGrafter"/>
</dbReference>
<dbReference type="PANTHER" id="PTHR24372:SF77">
    <property type="entry name" value="G-PROTEIN COUPLED RECEPTORS FAMILY 1 PROFILE DOMAIN-CONTAINING PROTEIN"/>
    <property type="match status" value="1"/>
</dbReference>
<dbReference type="InterPro" id="IPR036055">
    <property type="entry name" value="LDL_receptor-like_sf"/>
</dbReference>
<proteinExistence type="predicted"/>
<name>A0A913ZNU8_PATMI</name>
<feature type="transmembrane region" description="Helical" evidence="13">
    <location>
        <begin position="1333"/>
        <end position="1356"/>
    </location>
</feature>
<dbReference type="EnsemblMetazoa" id="XM_038196793.1">
    <property type="protein sequence ID" value="XP_038052721.1"/>
    <property type="gene ID" value="LOC119725387"/>
</dbReference>
<evidence type="ECO:0000256" key="13">
    <source>
        <dbReference type="SAM" id="Phobius"/>
    </source>
</evidence>
<evidence type="ECO:0000256" key="5">
    <source>
        <dbReference type="ARBA" id="ARBA00022737"/>
    </source>
</evidence>
<evidence type="ECO:0000256" key="6">
    <source>
        <dbReference type="ARBA" id="ARBA00022989"/>
    </source>
</evidence>
<evidence type="ECO:0000256" key="12">
    <source>
        <dbReference type="PROSITE-ProRule" id="PRU00124"/>
    </source>
</evidence>
<evidence type="ECO:0000313" key="16">
    <source>
        <dbReference type="EnsemblMetazoa" id="XP_038052721.1"/>
    </source>
</evidence>
<dbReference type="SUPFAM" id="SSF52058">
    <property type="entry name" value="L domain-like"/>
    <property type="match status" value="1"/>
</dbReference>
<evidence type="ECO:0000256" key="8">
    <source>
        <dbReference type="ARBA" id="ARBA00023136"/>
    </source>
</evidence>
<evidence type="ECO:0000259" key="15">
    <source>
        <dbReference type="PROSITE" id="PS50262"/>
    </source>
</evidence>
<keyword evidence="2" id="KW-1003">Cell membrane</keyword>
<dbReference type="PANTHER" id="PTHR24372">
    <property type="entry name" value="GLYCOPROTEIN HORMONE RECEPTOR"/>
    <property type="match status" value="1"/>
</dbReference>
<dbReference type="Gene3D" id="2.60.120.290">
    <property type="entry name" value="Spermadhesin, CUB domain"/>
    <property type="match status" value="2"/>
</dbReference>
<evidence type="ECO:0008006" key="18">
    <source>
        <dbReference type="Google" id="ProtNLM"/>
    </source>
</evidence>
<dbReference type="Gene3D" id="3.80.10.10">
    <property type="entry name" value="Ribonuclease Inhibitor"/>
    <property type="match status" value="1"/>
</dbReference>
<dbReference type="SMART" id="SM00192">
    <property type="entry name" value="LDLa"/>
    <property type="match status" value="7"/>
</dbReference>
<dbReference type="SUPFAM" id="SSF81321">
    <property type="entry name" value="Family A G protein-coupled receptor-like"/>
    <property type="match status" value="1"/>
</dbReference>
<feature type="disulfide bond" evidence="12">
    <location>
        <begin position="1050"/>
        <end position="1062"/>
    </location>
</feature>
<dbReference type="InterPro" id="IPR032675">
    <property type="entry name" value="LRR_dom_sf"/>
</dbReference>
<dbReference type="Proteomes" id="UP000887568">
    <property type="component" value="Unplaced"/>
</dbReference>
<keyword evidence="11" id="KW-0807">Transducer</keyword>
<keyword evidence="9 12" id="KW-1015">Disulfide bond</keyword>
<keyword evidence="5" id="KW-0677">Repeat</keyword>
<evidence type="ECO:0000256" key="11">
    <source>
        <dbReference type="ARBA" id="ARBA00023224"/>
    </source>
</evidence>
<organism evidence="16 17">
    <name type="scientific">Patiria miniata</name>
    <name type="common">Bat star</name>
    <name type="synonym">Asterina miniata</name>
    <dbReference type="NCBI Taxonomy" id="46514"/>
    <lineage>
        <taxon>Eukaryota</taxon>
        <taxon>Metazoa</taxon>
        <taxon>Echinodermata</taxon>
        <taxon>Eleutherozoa</taxon>
        <taxon>Asterozoa</taxon>
        <taxon>Asteroidea</taxon>
        <taxon>Valvatacea</taxon>
        <taxon>Valvatida</taxon>
        <taxon>Asterinidae</taxon>
        <taxon>Patiria</taxon>
    </lineage>
</organism>
<keyword evidence="17" id="KW-1185">Reference proteome</keyword>
<dbReference type="SMART" id="SM00369">
    <property type="entry name" value="LRR_TYP"/>
    <property type="match status" value="2"/>
</dbReference>
<dbReference type="PROSITE" id="PS50068">
    <property type="entry name" value="LDLRA_2"/>
    <property type="match status" value="7"/>
</dbReference>
<dbReference type="RefSeq" id="XP_038052721.1">
    <property type="nucleotide sequence ID" value="XM_038196793.1"/>
</dbReference>
<feature type="transmembrane region" description="Helical" evidence="13">
    <location>
        <begin position="1422"/>
        <end position="1442"/>
    </location>
</feature>
<evidence type="ECO:0000256" key="4">
    <source>
        <dbReference type="ARBA" id="ARBA00022692"/>
    </source>
</evidence>
<dbReference type="PROSITE" id="PS51450">
    <property type="entry name" value="LRR"/>
    <property type="match status" value="1"/>
</dbReference>
<dbReference type="InterPro" id="IPR017452">
    <property type="entry name" value="GPCR_Rhodpsn_7TM"/>
</dbReference>
<comment type="caution">
    <text evidence="12">Lacks conserved residue(s) required for the propagation of feature annotation.</text>
</comment>
<evidence type="ECO:0000259" key="14">
    <source>
        <dbReference type="PROSITE" id="PS01180"/>
    </source>
</evidence>
<feature type="disulfide bond" evidence="12">
    <location>
        <begin position="1017"/>
        <end position="1035"/>
    </location>
</feature>
<dbReference type="FunFam" id="1.20.1070.10:FF:000343">
    <property type="entry name" value="Uncharacterized protein"/>
    <property type="match status" value="1"/>
</dbReference>
<dbReference type="OMA" id="TYNITEC"/>
<dbReference type="InterPro" id="IPR003591">
    <property type="entry name" value="Leu-rich_rpt_typical-subtyp"/>
</dbReference>
<keyword evidence="4 13" id="KW-0812">Transmembrane</keyword>
<protein>
    <recommendedName>
        <fullName evidence="18">G-protein coupled receptor GRL101</fullName>
    </recommendedName>
</protein>
<dbReference type="InterPro" id="IPR000276">
    <property type="entry name" value="GPCR_Rhodpsn"/>
</dbReference>
<feature type="transmembrane region" description="Helical" evidence="13">
    <location>
        <begin position="1390"/>
        <end position="1410"/>
    </location>
</feature>
<feature type="domain" description="CUB" evidence="14">
    <location>
        <begin position="891"/>
        <end position="1000"/>
    </location>
</feature>
<dbReference type="SUPFAM" id="SSF49854">
    <property type="entry name" value="Spermadhesin, CUB domain"/>
    <property type="match status" value="2"/>
</dbReference>